<name>A0A100YX25_TRASO</name>
<reference evidence="1 2" key="1">
    <citation type="submission" date="2015-12" db="EMBL/GenBank/DDBJ databases">
        <title>Draft Genome Sequence of Olsenella scatoligenes SK9K4T; a Producer of 3-Methylindole- (skatole) and 4-Methylphenol- (p-cresol) Isolated from Pig Feces.</title>
        <authorList>
            <person name="Li X."/>
            <person name="Borg B."/>
            <person name="Canibe N."/>
        </authorList>
    </citation>
    <scope>NUCLEOTIDE SEQUENCE [LARGE SCALE GENOMIC DNA]</scope>
    <source>
        <strain evidence="1 2">SK9K4</strain>
    </source>
</reference>
<proteinExistence type="predicted"/>
<evidence type="ECO:0000313" key="1">
    <source>
        <dbReference type="EMBL" id="KUH59285.1"/>
    </source>
</evidence>
<accession>A0A100YX25</accession>
<dbReference type="AlphaFoldDB" id="A0A100YX25"/>
<dbReference type="OrthoDB" id="3177228at2"/>
<dbReference type="EMBL" id="LOJF01000001">
    <property type="protein sequence ID" value="KUH59285.1"/>
    <property type="molecule type" value="Genomic_DNA"/>
</dbReference>
<comment type="caution">
    <text evidence="1">The sequence shown here is derived from an EMBL/GenBank/DDBJ whole genome shotgun (WGS) entry which is preliminary data.</text>
</comment>
<evidence type="ECO:0000313" key="2">
    <source>
        <dbReference type="Proteomes" id="UP000054078"/>
    </source>
</evidence>
<sequence>MRWMFVQIESPAVEKGSPMLGFRVLSSWFERLVGLLGTGPSAQPVVLMRCGSIHTYGMAYPIDVALVGSRGEVLASERALPPCRVFSHAAAFCAFERPASPFPWPLVGETLRVNSLLFEPEKSAQPCAALPEPVREVAGS</sequence>
<dbReference type="STRING" id="1299998.AUL39_02855"/>
<keyword evidence="2" id="KW-1185">Reference proteome</keyword>
<evidence type="ECO:0008006" key="3">
    <source>
        <dbReference type="Google" id="ProtNLM"/>
    </source>
</evidence>
<gene>
    <name evidence="1" type="ORF">AUL39_02855</name>
</gene>
<dbReference type="Proteomes" id="UP000054078">
    <property type="component" value="Unassembled WGS sequence"/>
</dbReference>
<protein>
    <recommendedName>
        <fullName evidence="3">DUF192 domain-containing protein</fullName>
    </recommendedName>
</protein>
<organism evidence="1 2">
    <name type="scientific">Tractidigestivibacter scatoligenes</name>
    <name type="common">Olsenella scatoligenes</name>
    <dbReference type="NCBI Taxonomy" id="1299998"/>
    <lineage>
        <taxon>Bacteria</taxon>
        <taxon>Bacillati</taxon>
        <taxon>Actinomycetota</taxon>
        <taxon>Coriobacteriia</taxon>
        <taxon>Coriobacteriales</taxon>
        <taxon>Atopobiaceae</taxon>
        <taxon>Tractidigestivibacter</taxon>
    </lineage>
</organism>